<dbReference type="GO" id="GO:0016887">
    <property type="term" value="F:ATP hydrolysis activity"/>
    <property type="evidence" value="ECO:0007669"/>
    <property type="project" value="InterPro"/>
</dbReference>
<organism evidence="3">
    <name type="scientific">Vibrio tasmaniensis</name>
    <dbReference type="NCBI Taxonomy" id="212663"/>
    <lineage>
        <taxon>Bacteria</taxon>
        <taxon>Pseudomonadati</taxon>
        <taxon>Pseudomonadota</taxon>
        <taxon>Gammaproteobacteria</taxon>
        <taxon>Vibrionales</taxon>
        <taxon>Vibrionaceae</taxon>
        <taxon>Vibrio</taxon>
    </lineage>
</organism>
<keyword evidence="3" id="KW-0067">ATP-binding</keyword>
<sequence length="535" mass="59838">MSFEIAIPKEGGSEKLRIDKGASVVIVGANGAGKTRLSSFIEENLGEQAHRIAAHRALSLNPSVAKISEKNARKALKTGWNHKNSTIAHRRGNRWGDNAAVSLLNDFDFLLQTLFAEQTNTSLQTHKSVRAGENEEAKATKFEILTQVWQSLLPHRELHISGDDIMVSIIGSTEKYSATDMSDGERAVFYMLGQALVADSNTLLIFDEPELHVHKSIMSKLWDELEALRPDCAFLFITHDIEFACSRVAEKYVISKYAPAPMWEINRIQGDSGFDENTLTLILGSRKPILFVEGNGESLDRVTFRCCYPEWTVIPRGSCEQVIHSVVTMRQNISLTRVSCSGIVDADDYSDEDKDYLSSLGIKVLPLSEIENIFLQPSVAKAILEHEGFTDSELEAKLDSFTSAIVDSVSDKNREDAVIRYCRRRIDRALKKIDLSDSSSVEELRASLDSEVSNLNIEALSDYARNKIQSAIEERNLIDLLSIYDNKGLMAIASSHLRNTRLAEFEHWLIRNLNNHLAPKVIDEIRATLPAVSME</sequence>
<feature type="domain" description="ATPase AAA-type core" evidence="1">
    <location>
        <begin position="177"/>
        <end position="242"/>
    </location>
</feature>
<dbReference type="Gene3D" id="3.40.50.300">
    <property type="entry name" value="P-loop containing nucleotide triphosphate hydrolases"/>
    <property type="match status" value="1"/>
</dbReference>
<dbReference type="PANTHER" id="PTHR32182">
    <property type="entry name" value="DNA REPLICATION AND REPAIR PROTEIN RECF"/>
    <property type="match status" value="1"/>
</dbReference>
<dbReference type="RefSeq" id="WP_017101570.1">
    <property type="nucleotide sequence ID" value="NZ_MDBG01000124.1"/>
</dbReference>
<dbReference type="InterPro" id="IPR027417">
    <property type="entry name" value="P-loop_NTPase"/>
</dbReference>
<dbReference type="InterPro" id="IPR003959">
    <property type="entry name" value="ATPase_AAA_core"/>
</dbReference>
<dbReference type="Pfam" id="PF13304">
    <property type="entry name" value="AAA_21"/>
    <property type="match status" value="1"/>
</dbReference>
<keyword evidence="3" id="KW-0547">Nucleotide-binding</keyword>
<evidence type="ECO:0000259" key="1">
    <source>
        <dbReference type="Pfam" id="PF13304"/>
    </source>
</evidence>
<dbReference type="GO" id="GO:0000731">
    <property type="term" value="P:DNA synthesis involved in DNA repair"/>
    <property type="evidence" value="ECO:0007669"/>
    <property type="project" value="TreeGrafter"/>
</dbReference>
<dbReference type="EMBL" id="KP795697">
    <property type="protein sequence ID" value="AKN40492.1"/>
    <property type="molecule type" value="Genomic_DNA"/>
</dbReference>
<dbReference type="Pfam" id="PF14491">
    <property type="entry name" value="DUF4435"/>
    <property type="match status" value="1"/>
</dbReference>
<reference evidence="3" key="1">
    <citation type="journal article" date="2015" name="MBio">
        <title>Eco-Evolutionary Dynamics of Episomes among Ecologically Cohesive Bacterial Populations.</title>
        <authorList>
            <person name="Xue H."/>
            <person name="Cordero O.X."/>
            <person name="Camas F.M."/>
            <person name="Trimble W."/>
            <person name="Meyer F."/>
            <person name="Guglielmini J."/>
            <person name="Rocha E.P."/>
            <person name="Polz M.F."/>
        </authorList>
    </citation>
    <scope>NUCLEOTIDE SEQUENCE</scope>
    <source>
        <strain evidence="3">FF_59</strain>
    </source>
</reference>
<dbReference type="InterPro" id="IPR029492">
    <property type="entry name" value="DUF4435"/>
</dbReference>
<dbReference type="GO" id="GO:0006302">
    <property type="term" value="P:double-strand break repair"/>
    <property type="evidence" value="ECO:0007669"/>
    <property type="project" value="TreeGrafter"/>
</dbReference>
<accession>A0A0H4A0N6</accession>
<name>A0A0H4A0N6_9VIBR</name>
<protein>
    <submittedName>
        <fullName evidence="3">ABC transporter, ATP-binding protein-related protein</fullName>
    </submittedName>
</protein>
<dbReference type="GO" id="GO:0005524">
    <property type="term" value="F:ATP binding"/>
    <property type="evidence" value="ECO:0007669"/>
    <property type="project" value="UniProtKB-KW"/>
</dbReference>
<feature type="domain" description="DUF4435" evidence="2">
    <location>
        <begin position="286"/>
        <end position="497"/>
    </location>
</feature>
<proteinExistence type="predicted"/>
<evidence type="ECO:0000259" key="2">
    <source>
        <dbReference type="Pfam" id="PF14491"/>
    </source>
</evidence>
<evidence type="ECO:0000313" key="3">
    <source>
        <dbReference type="EMBL" id="AKN40492.1"/>
    </source>
</evidence>
<dbReference type="AlphaFoldDB" id="A0A0H4A0N6"/>
<dbReference type="SUPFAM" id="SSF52540">
    <property type="entry name" value="P-loop containing nucleoside triphosphate hydrolases"/>
    <property type="match status" value="1"/>
</dbReference>
<dbReference type="CDD" id="cd00267">
    <property type="entry name" value="ABC_ATPase"/>
    <property type="match status" value="1"/>
</dbReference>
<dbReference type="PANTHER" id="PTHR32182:SF22">
    <property type="entry name" value="ATP-DEPENDENT ENDONUCLEASE, OLD FAMILY-RELATED"/>
    <property type="match status" value="1"/>
</dbReference>